<proteinExistence type="predicted"/>
<evidence type="ECO:0000313" key="2">
    <source>
        <dbReference type="RefSeq" id="XP_074220705.1"/>
    </source>
</evidence>
<keyword evidence="2" id="KW-0675">Receptor</keyword>
<reference evidence="2" key="1">
    <citation type="submission" date="2025-08" db="UniProtKB">
        <authorList>
            <consortium name="RefSeq"/>
        </authorList>
    </citation>
    <scope>IDENTIFICATION</scope>
    <source>
        <tissue evidence="2">Blood</tissue>
    </source>
</reference>
<keyword evidence="1" id="KW-1185">Reference proteome</keyword>
<sequence>MWVVLLLVMSSREGNASSQQPPRMCLAWAGTGRKSATRVCWMGRRSYEELSDCTRHVAGLLHCFWPGAAVDKFFIAVHQHYFRNCPVSGRALRDPPSSILYTLIVVPILVALLVTALVVWRSKHPEGIV</sequence>
<accession>A0AC58QEL4</accession>
<gene>
    <name evidence="2" type="primary">RAMP1</name>
</gene>
<evidence type="ECO:0000313" key="1">
    <source>
        <dbReference type="Proteomes" id="UP001732780"/>
    </source>
</evidence>
<dbReference type="Proteomes" id="UP001732780">
    <property type="component" value="Chromosome 5"/>
</dbReference>
<organism evidence="1 2">
    <name type="scientific">Camelus bactrianus</name>
    <name type="common">Bactrian camel</name>
    <dbReference type="NCBI Taxonomy" id="9837"/>
    <lineage>
        <taxon>Eukaryota</taxon>
        <taxon>Metazoa</taxon>
        <taxon>Chordata</taxon>
        <taxon>Craniata</taxon>
        <taxon>Vertebrata</taxon>
        <taxon>Euteleostomi</taxon>
        <taxon>Mammalia</taxon>
        <taxon>Eutheria</taxon>
        <taxon>Laurasiatheria</taxon>
        <taxon>Artiodactyla</taxon>
        <taxon>Tylopoda</taxon>
        <taxon>Camelidae</taxon>
        <taxon>Camelus</taxon>
    </lineage>
</organism>
<name>A0AC58QEL4_CAMBA</name>
<dbReference type="RefSeq" id="XP_074220705.1">
    <property type="nucleotide sequence ID" value="XM_074364604.1"/>
</dbReference>
<protein>
    <submittedName>
        <fullName evidence="2">Receptor activity-modifying protein 1 isoform X1</fullName>
    </submittedName>
</protein>